<organism evidence="2 3">
    <name type="scientific">Oceanibaculum indicum P24</name>
    <dbReference type="NCBI Taxonomy" id="1207063"/>
    <lineage>
        <taxon>Bacteria</taxon>
        <taxon>Pseudomonadati</taxon>
        <taxon>Pseudomonadota</taxon>
        <taxon>Alphaproteobacteria</taxon>
        <taxon>Rhodospirillales</taxon>
        <taxon>Oceanibaculaceae</taxon>
        <taxon>Oceanibaculum</taxon>
    </lineage>
</organism>
<dbReference type="STRING" id="1207063.P24_11912"/>
<dbReference type="PANTHER" id="PTHR38590">
    <property type="entry name" value="BLL0828 PROTEIN"/>
    <property type="match status" value="1"/>
</dbReference>
<evidence type="ECO:0000259" key="1">
    <source>
        <dbReference type="Pfam" id="PF04480"/>
    </source>
</evidence>
<dbReference type="AlphaFoldDB" id="K2JX24"/>
<dbReference type="PANTHER" id="PTHR38590:SF1">
    <property type="entry name" value="BLL0828 PROTEIN"/>
    <property type="match status" value="1"/>
</dbReference>
<comment type="caution">
    <text evidence="2">The sequence shown here is derived from an EMBL/GenBank/DDBJ whole genome shotgun (WGS) entry which is preliminary data.</text>
</comment>
<evidence type="ECO:0000313" key="3">
    <source>
        <dbReference type="Proteomes" id="UP000006746"/>
    </source>
</evidence>
<dbReference type="Pfam" id="PF04480">
    <property type="entry name" value="DUF559"/>
    <property type="match status" value="1"/>
</dbReference>
<dbReference type="CDD" id="cd01038">
    <property type="entry name" value="Endonuclease_DUF559"/>
    <property type="match status" value="1"/>
</dbReference>
<accession>K2JX24</accession>
<gene>
    <name evidence="2" type="ORF">P24_11912</name>
</gene>
<sequence>MWKRLRNGQLCGVKFRRQHPVGPYTVDFVAIAEMLIIELDGGQHALQQARDDQRTAYLSQQGYRIIRFWNNEVLENPDGVMLRIRALLEVGRNK</sequence>
<dbReference type="eggNOG" id="COG2852">
    <property type="taxonomic scope" value="Bacteria"/>
</dbReference>
<feature type="domain" description="DUF559" evidence="1">
    <location>
        <begin position="1"/>
        <end position="88"/>
    </location>
</feature>
<dbReference type="InterPro" id="IPR011335">
    <property type="entry name" value="Restrct_endonuc-II-like"/>
</dbReference>
<keyword evidence="3" id="KW-1185">Reference proteome</keyword>
<dbReference type="InterPro" id="IPR007569">
    <property type="entry name" value="DUF559"/>
</dbReference>
<reference evidence="2 3" key="1">
    <citation type="journal article" date="2012" name="J. Bacteriol.">
        <title>Genome Sequence of Oceanibaculum indicum Type Strain P24.</title>
        <authorList>
            <person name="Lai Q."/>
            <person name="Shao Z."/>
        </authorList>
    </citation>
    <scope>NUCLEOTIDE SEQUENCE [LARGE SCALE GENOMIC DNA]</scope>
    <source>
        <strain evidence="2 3">P24</strain>
    </source>
</reference>
<evidence type="ECO:0000313" key="2">
    <source>
        <dbReference type="EMBL" id="EKE74854.1"/>
    </source>
</evidence>
<dbReference type="Proteomes" id="UP000006746">
    <property type="component" value="Unassembled WGS sequence"/>
</dbReference>
<dbReference type="InterPro" id="IPR047216">
    <property type="entry name" value="Endonuclease_DUF559_bact"/>
</dbReference>
<name>K2JX24_9PROT</name>
<dbReference type="EMBL" id="AMRL01000014">
    <property type="protein sequence ID" value="EKE74854.1"/>
    <property type="molecule type" value="Genomic_DNA"/>
</dbReference>
<dbReference type="Gene3D" id="3.40.960.10">
    <property type="entry name" value="VSR Endonuclease"/>
    <property type="match status" value="1"/>
</dbReference>
<protein>
    <recommendedName>
        <fullName evidence="1">DUF559 domain-containing protein</fullName>
    </recommendedName>
</protein>
<dbReference type="SUPFAM" id="SSF52980">
    <property type="entry name" value="Restriction endonuclease-like"/>
    <property type="match status" value="1"/>
</dbReference>
<proteinExistence type="predicted"/>